<evidence type="ECO:0000313" key="1">
    <source>
        <dbReference type="EMBL" id="MFC3292249.1"/>
    </source>
</evidence>
<dbReference type="SUPFAM" id="SSF51004">
    <property type="entry name" value="C-terminal (heme d1) domain of cytochrome cd1-nitrite reductase"/>
    <property type="match status" value="1"/>
</dbReference>
<dbReference type="EMBL" id="JBHRUH010000015">
    <property type="protein sequence ID" value="MFC3292249.1"/>
    <property type="molecule type" value="Genomic_DNA"/>
</dbReference>
<organism evidence="1 2">
    <name type="scientific">Modicisalibacter luteus</name>
    <dbReference type="NCBI Taxonomy" id="453962"/>
    <lineage>
        <taxon>Bacteria</taxon>
        <taxon>Pseudomonadati</taxon>
        <taxon>Pseudomonadota</taxon>
        <taxon>Gammaproteobacteria</taxon>
        <taxon>Oceanospirillales</taxon>
        <taxon>Halomonadaceae</taxon>
        <taxon>Modicisalibacter</taxon>
    </lineage>
</organism>
<accession>A0ABV7M0H6</accession>
<dbReference type="Proteomes" id="UP001595640">
    <property type="component" value="Unassembled WGS sequence"/>
</dbReference>
<name>A0ABV7M0H6_9GAMM</name>
<protein>
    <submittedName>
        <fullName evidence="1">Uncharacterized protein</fullName>
    </submittedName>
</protein>
<dbReference type="RefSeq" id="WP_156817447.1">
    <property type="nucleotide sequence ID" value="NZ_BMXD01000002.1"/>
</dbReference>
<comment type="caution">
    <text evidence="1">The sequence shown here is derived from an EMBL/GenBank/DDBJ whole genome shotgun (WGS) entry which is preliminary data.</text>
</comment>
<evidence type="ECO:0000313" key="2">
    <source>
        <dbReference type="Proteomes" id="UP001595640"/>
    </source>
</evidence>
<proteinExistence type="predicted"/>
<reference evidence="2" key="1">
    <citation type="journal article" date="2019" name="Int. J. Syst. Evol. Microbiol.">
        <title>The Global Catalogue of Microorganisms (GCM) 10K type strain sequencing project: providing services to taxonomists for standard genome sequencing and annotation.</title>
        <authorList>
            <consortium name="The Broad Institute Genomics Platform"/>
            <consortium name="The Broad Institute Genome Sequencing Center for Infectious Disease"/>
            <person name="Wu L."/>
            <person name="Ma J."/>
        </authorList>
    </citation>
    <scope>NUCLEOTIDE SEQUENCE [LARGE SCALE GENOMIC DNA]</scope>
    <source>
        <strain evidence="2">KCTC 12847</strain>
    </source>
</reference>
<gene>
    <name evidence="1" type="ORF">ACFOEI_09205</name>
</gene>
<sequence length="115" mass="13039">MMPTYTVLTLFTGVMHFFGKTTVAVAFINDSKEFLRFGTYKHWVALFEAGNPWPQKYFDLGTDPHPSTFSYLRSLSIATSPQAHVLVTGHVNDGGITVYRYDPDARTLTKEWVSE</sequence>
<dbReference type="InterPro" id="IPR011048">
    <property type="entry name" value="Haem_d1_sf"/>
</dbReference>
<keyword evidence="2" id="KW-1185">Reference proteome</keyword>